<protein>
    <submittedName>
        <fullName evidence="2">Uncharacterized protein</fullName>
    </submittedName>
</protein>
<feature type="compositionally biased region" description="Pro residues" evidence="1">
    <location>
        <begin position="1"/>
        <end position="15"/>
    </location>
</feature>
<evidence type="ECO:0000313" key="2">
    <source>
        <dbReference type="EMBL" id="KFG45458.1"/>
    </source>
</evidence>
<dbReference type="Proteomes" id="UP000028838">
    <property type="component" value="Unassembled WGS sequence"/>
</dbReference>
<feature type="compositionally biased region" description="Polar residues" evidence="1">
    <location>
        <begin position="22"/>
        <end position="35"/>
    </location>
</feature>
<dbReference type="AlphaFoldDB" id="A0A086KM40"/>
<feature type="non-terminal residue" evidence="2">
    <location>
        <position position="120"/>
    </location>
</feature>
<sequence>MPFICPPPRRPPAPQSAPVLNWSRSLSPRSPTSAKSAPALRSLVSLPARTPPNRAFPCGPLCESGRLQRPEPAAAPCSTPLVSVSARSLPPPGATASGVATAAAEKTARQAQLATKAAEA</sequence>
<gene>
    <name evidence="2" type="ORF">TGFOU_305080</name>
</gene>
<proteinExistence type="predicted"/>
<reference evidence="2 3" key="1">
    <citation type="submission" date="2014-07" db="EMBL/GenBank/DDBJ databases">
        <authorList>
            <person name="Sibley D."/>
            <person name="Venepally P."/>
            <person name="Karamycheva S."/>
            <person name="Hadjithomas M."/>
            <person name="Khan A."/>
            <person name="Brunk B."/>
            <person name="Roos D."/>
            <person name="Caler E."/>
            <person name="Lorenzi H."/>
        </authorList>
    </citation>
    <scope>NUCLEOTIDE SEQUENCE [LARGE SCALE GENOMIC DNA]</scope>
    <source>
        <strain evidence="2 3">FOU</strain>
    </source>
</reference>
<organism evidence="2 3">
    <name type="scientific">Toxoplasma gondii FOU</name>
    <dbReference type="NCBI Taxonomy" id="943167"/>
    <lineage>
        <taxon>Eukaryota</taxon>
        <taxon>Sar</taxon>
        <taxon>Alveolata</taxon>
        <taxon>Apicomplexa</taxon>
        <taxon>Conoidasida</taxon>
        <taxon>Coccidia</taxon>
        <taxon>Eucoccidiorida</taxon>
        <taxon>Eimeriorina</taxon>
        <taxon>Sarcocystidae</taxon>
        <taxon>Toxoplasma</taxon>
    </lineage>
</organism>
<dbReference type="VEuPathDB" id="ToxoDB:TGFOU_305080"/>
<accession>A0A086KM40</accession>
<evidence type="ECO:0000256" key="1">
    <source>
        <dbReference type="SAM" id="MobiDB-lite"/>
    </source>
</evidence>
<dbReference type="EMBL" id="AEYH02001908">
    <property type="protein sequence ID" value="KFG45458.1"/>
    <property type="molecule type" value="Genomic_DNA"/>
</dbReference>
<evidence type="ECO:0000313" key="3">
    <source>
        <dbReference type="Proteomes" id="UP000028838"/>
    </source>
</evidence>
<name>A0A086KM40_TOXGO</name>
<comment type="caution">
    <text evidence="2">The sequence shown here is derived from an EMBL/GenBank/DDBJ whole genome shotgun (WGS) entry which is preliminary data.</text>
</comment>
<dbReference type="OrthoDB" id="10558731at2759"/>
<feature type="region of interest" description="Disordered" evidence="1">
    <location>
        <begin position="1"/>
        <end position="38"/>
    </location>
</feature>